<evidence type="ECO:0000256" key="3">
    <source>
        <dbReference type="ARBA" id="ARBA00022630"/>
    </source>
</evidence>
<evidence type="ECO:0000256" key="1">
    <source>
        <dbReference type="ARBA" id="ARBA00001974"/>
    </source>
</evidence>
<evidence type="ECO:0000256" key="5">
    <source>
        <dbReference type="ARBA" id="ARBA00023002"/>
    </source>
</evidence>
<proteinExistence type="predicted"/>
<protein>
    <submittedName>
        <fullName evidence="6">Uncharacterized protein</fullName>
    </submittedName>
</protein>
<comment type="caution">
    <text evidence="6">The sequence shown here is derived from an EMBL/GenBank/DDBJ whole genome shotgun (WGS) entry which is preliminary data.</text>
</comment>
<accession>A0A1J5T6N3</accession>
<dbReference type="GO" id="GO:0004489">
    <property type="term" value="F:methylenetetrahydrofolate reductase [NAD(P)H] activity"/>
    <property type="evidence" value="ECO:0007669"/>
    <property type="project" value="InterPro"/>
</dbReference>
<dbReference type="Pfam" id="PF02219">
    <property type="entry name" value="MTHFR"/>
    <property type="match status" value="1"/>
</dbReference>
<dbReference type="InterPro" id="IPR029041">
    <property type="entry name" value="FAD-linked_oxidoreductase-like"/>
</dbReference>
<comment type="cofactor">
    <cofactor evidence="1">
        <name>FAD</name>
        <dbReference type="ChEBI" id="CHEBI:57692"/>
    </cofactor>
</comment>
<dbReference type="InterPro" id="IPR003171">
    <property type="entry name" value="Mehydrof_redctse-like"/>
</dbReference>
<evidence type="ECO:0000256" key="4">
    <source>
        <dbReference type="ARBA" id="ARBA00022827"/>
    </source>
</evidence>
<dbReference type="UniPathway" id="UPA00193"/>
<evidence type="ECO:0000256" key="2">
    <source>
        <dbReference type="ARBA" id="ARBA00004777"/>
    </source>
</evidence>
<gene>
    <name evidence="6" type="ORF">GALL_100560</name>
</gene>
<dbReference type="EMBL" id="MLJW01000035">
    <property type="protein sequence ID" value="OIR07774.1"/>
    <property type="molecule type" value="Genomic_DNA"/>
</dbReference>
<dbReference type="AlphaFoldDB" id="A0A1J5T6N3"/>
<dbReference type="GO" id="GO:0035999">
    <property type="term" value="P:tetrahydrofolate interconversion"/>
    <property type="evidence" value="ECO:0007669"/>
    <property type="project" value="UniProtKB-UniPathway"/>
</dbReference>
<name>A0A1J5T6N3_9ZZZZ</name>
<evidence type="ECO:0000313" key="6">
    <source>
        <dbReference type="EMBL" id="OIR07774.1"/>
    </source>
</evidence>
<dbReference type="GO" id="GO:0006555">
    <property type="term" value="P:methionine metabolic process"/>
    <property type="evidence" value="ECO:0007669"/>
    <property type="project" value="InterPro"/>
</dbReference>
<dbReference type="Gene3D" id="3.20.20.220">
    <property type="match status" value="1"/>
</dbReference>
<keyword evidence="3" id="KW-0285">Flavoprotein</keyword>
<keyword evidence="5" id="KW-0560">Oxidoreductase</keyword>
<comment type="pathway">
    <text evidence="2">One-carbon metabolism; tetrahydrofolate interconversion.</text>
</comment>
<dbReference type="SUPFAM" id="SSF51730">
    <property type="entry name" value="FAD-linked oxidoreductase"/>
    <property type="match status" value="1"/>
</dbReference>
<organism evidence="6">
    <name type="scientific">mine drainage metagenome</name>
    <dbReference type="NCBI Taxonomy" id="410659"/>
    <lineage>
        <taxon>unclassified sequences</taxon>
        <taxon>metagenomes</taxon>
        <taxon>ecological metagenomes</taxon>
    </lineage>
</organism>
<keyword evidence="4" id="KW-0274">FAD</keyword>
<sequence>MLIEKIRNRESGIILYGLVPPKKGTDPEKITEISTRQIQRLNGNHIDGLVLYDIQDEGSRTNEERPFPFMETIDSFTYSREYLSSLSIPKIIYRSVGKYSRAELSQFFTCLSPENELTVFVGASSVSQEVTMSVGDAYELRREINNDVVLGGVTIPERHKSRGNEHIRVFNKISHGCSFFVSQGVYDVNASKDFLSDYYYYGKENGIPLVPIIFTLTPCGSEKTLQFMKWLGISIPRWLENDLLHSDDILQRSVDCSEQNWNELKDFAEGKGIPVGCNIESVAVRKVEVEASVELLRRVSEKKPHL</sequence>
<reference evidence="6" key="1">
    <citation type="submission" date="2016-10" db="EMBL/GenBank/DDBJ databases">
        <title>Sequence of Gallionella enrichment culture.</title>
        <authorList>
            <person name="Poehlein A."/>
            <person name="Muehling M."/>
            <person name="Daniel R."/>
        </authorList>
    </citation>
    <scope>NUCLEOTIDE SEQUENCE</scope>
</reference>